<dbReference type="PANTHER" id="PTHR42788">
    <property type="entry name" value="TAURINE IMPORT ATP-BINDING PROTEIN-RELATED"/>
    <property type="match status" value="1"/>
</dbReference>
<proteinExistence type="inferred from homology"/>
<sequence>MAPGFPVALSLRSDETVAAVGPRSSASHPASTTAPPTAATSQAADDRAGLADVVWSSLRPFVRAETPADEIEVSAVDAERETAAHGPGATLSLAGVEKRFGDKTVLHGIDLDLASGEFLVIVGKSGCGKSTLLRLLVGLDQPTAGTITLDDASGAAPNARIVFQEPRLLPWASVVDNVAVGLPPGRSKAAARRAALDALADVHLQARADEWPSVLSGGQRQRVALARALVSRPDLLVLDEPLGALDALTRITMQNLIERVWSAQGFTAVLVTHDVAEAVALGDRVIVIDEGRITLDLRIDLPRPRERGSAELARLEGRLLDAIFGVEEVVY</sequence>
<dbReference type="InterPro" id="IPR003439">
    <property type="entry name" value="ABC_transporter-like_ATP-bd"/>
</dbReference>
<dbReference type="Gene3D" id="3.40.50.300">
    <property type="entry name" value="P-loop containing nucleotide triphosphate hydrolases"/>
    <property type="match status" value="1"/>
</dbReference>
<evidence type="ECO:0000256" key="5">
    <source>
        <dbReference type="ARBA" id="ARBA00022840"/>
    </source>
</evidence>
<keyword evidence="7" id="KW-0472">Membrane</keyword>
<dbReference type="SMART" id="SM00382">
    <property type="entry name" value="AAA"/>
    <property type="match status" value="1"/>
</dbReference>
<evidence type="ECO:0000313" key="10">
    <source>
        <dbReference type="EMBL" id="XBY43774.1"/>
    </source>
</evidence>
<dbReference type="RefSeq" id="WP_407048876.1">
    <property type="nucleotide sequence ID" value="NZ_CP158568.1"/>
</dbReference>
<keyword evidence="4" id="KW-0547">Nucleotide-binding</keyword>
<evidence type="ECO:0000256" key="7">
    <source>
        <dbReference type="ARBA" id="ARBA00023136"/>
    </source>
</evidence>
<evidence type="ECO:0000259" key="9">
    <source>
        <dbReference type="PROSITE" id="PS50893"/>
    </source>
</evidence>
<protein>
    <submittedName>
        <fullName evidence="10">ATP-binding cassette domain-containing protein</fullName>
    </submittedName>
</protein>
<dbReference type="InterPro" id="IPR050166">
    <property type="entry name" value="ABC_transporter_ATP-bind"/>
</dbReference>
<dbReference type="InterPro" id="IPR017871">
    <property type="entry name" value="ABC_transporter-like_CS"/>
</dbReference>
<feature type="compositionally biased region" description="Low complexity" evidence="8">
    <location>
        <begin position="22"/>
        <end position="43"/>
    </location>
</feature>
<keyword evidence="3" id="KW-1003">Cell membrane</keyword>
<evidence type="ECO:0000256" key="1">
    <source>
        <dbReference type="ARBA" id="ARBA00005417"/>
    </source>
</evidence>
<dbReference type="PROSITE" id="PS00211">
    <property type="entry name" value="ABC_TRANSPORTER_1"/>
    <property type="match status" value="1"/>
</dbReference>
<reference evidence="10" key="1">
    <citation type="submission" date="2024-06" db="EMBL/GenBank/DDBJ databases">
        <title>Methylostella associata gen. nov., sp. nov., a novel Ancalomicrobiaceae-affiliated facultatively methylotrophic bacteria that feed on methanotrophs of the genus Methylococcus.</title>
        <authorList>
            <person name="Saltykova V."/>
            <person name="Danilova O.V."/>
            <person name="Oshkin I.Y."/>
            <person name="Belova S.E."/>
            <person name="Pimenov N.V."/>
            <person name="Dedysh S.N."/>
        </authorList>
    </citation>
    <scope>NUCLEOTIDE SEQUENCE</scope>
    <source>
        <strain evidence="10">S20</strain>
    </source>
</reference>
<comment type="similarity">
    <text evidence="1">Belongs to the ABC transporter superfamily.</text>
</comment>
<dbReference type="GO" id="GO:0016887">
    <property type="term" value="F:ATP hydrolysis activity"/>
    <property type="evidence" value="ECO:0007669"/>
    <property type="project" value="InterPro"/>
</dbReference>
<dbReference type="Pfam" id="PF00005">
    <property type="entry name" value="ABC_tran"/>
    <property type="match status" value="1"/>
</dbReference>
<dbReference type="GO" id="GO:0005524">
    <property type="term" value="F:ATP binding"/>
    <property type="evidence" value="ECO:0007669"/>
    <property type="project" value="UniProtKB-KW"/>
</dbReference>
<evidence type="ECO:0000256" key="2">
    <source>
        <dbReference type="ARBA" id="ARBA00022448"/>
    </source>
</evidence>
<gene>
    <name evidence="10" type="ORF">ABS361_17100</name>
</gene>
<keyword evidence="6" id="KW-1278">Translocase</keyword>
<dbReference type="KEGG" id="mflg:ABS361_17100"/>
<feature type="domain" description="ABC transporter" evidence="9">
    <location>
        <begin position="91"/>
        <end position="315"/>
    </location>
</feature>
<name>A0AAU7X6N0_9HYPH</name>
<organism evidence="10">
    <name type="scientific">Methyloraptor flagellatus</name>
    <dbReference type="NCBI Taxonomy" id="3162530"/>
    <lineage>
        <taxon>Bacteria</taxon>
        <taxon>Pseudomonadati</taxon>
        <taxon>Pseudomonadota</taxon>
        <taxon>Alphaproteobacteria</taxon>
        <taxon>Hyphomicrobiales</taxon>
        <taxon>Ancalomicrobiaceae</taxon>
        <taxon>Methyloraptor</taxon>
    </lineage>
</organism>
<dbReference type="PANTHER" id="PTHR42788:SF17">
    <property type="entry name" value="ALIPHATIC SULFONATES IMPORT ATP-BINDING PROTEIN SSUB"/>
    <property type="match status" value="1"/>
</dbReference>
<dbReference type="InterPro" id="IPR003593">
    <property type="entry name" value="AAA+_ATPase"/>
</dbReference>
<evidence type="ECO:0000256" key="8">
    <source>
        <dbReference type="SAM" id="MobiDB-lite"/>
    </source>
</evidence>
<dbReference type="SUPFAM" id="SSF52540">
    <property type="entry name" value="P-loop containing nucleoside triphosphate hydrolases"/>
    <property type="match status" value="1"/>
</dbReference>
<keyword evidence="2" id="KW-0813">Transport</keyword>
<keyword evidence="5 10" id="KW-0067">ATP-binding</keyword>
<evidence type="ECO:0000256" key="6">
    <source>
        <dbReference type="ARBA" id="ARBA00022967"/>
    </source>
</evidence>
<dbReference type="InterPro" id="IPR027417">
    <property type="entry name" value="P-loop_NTPase"/>
</dbReference>
<dbReference type="PROSITE" id="PS50893">
    <property type="entry name" value="ABC_TRANSPORTER_2"/>
    <property type="match status" value="1"/>
</dbReference>
<feature type="region of interest" description="Disordered" evidence="8">
    <location>
        <begin position="18"/>
        <end position="45"/>
    </location>
</feature>
<evidence type="ECO:0000256" key="4">
    <source>
        <dbReference type="ARBA" id="ARBA00022741"/>
    </source>
</evidence>
<dbReference type="EMBL" id="CP158568">
    <property type="protein sequence ID" value="XBY43774.1"/>
    <property type="molecule type" value="Genomic_DNA"/>
</dbReference>
<dbReference type="AlphaFoldDB" id="A0AAU7X6N0"/>
<evidence type="ECO:0000256" key="3">
    <source>
        <dbReference type="ARBA" id="ARBA00022475"/>
    </source>
</evidence>
<accession>A0AAU7X6N0</accession>